<proteinExistence type="predicted"/>
<protein>
    <submittedName>
        <fullName evidence="2">DUF296 domain-containing protein</fullName>
    </submittedName>
</protein>
<dbReference type="CDD" id="cd11378">
    <property type="entry name" value="DUF296"/>
    <property type="match status" value="1"/>
</dbReference>
<reference evidence="2" key="1">
    <citation type="journal article" date="2020" name="mSystems">
        <title>Genome- and Community-Level Interaction Insights into Carbon Utilization and Element Cycling Functions of Hydrothermarchaeota in Hydrothermal Sediment.</title>
        <authorList>
            <person name="Zhou Z."/>
            <person name="Liu Y."/>
            <person name="Xu W."/>
            <person name="Pan J."/>
            <person name="Luo Z.H."/>
            <person name="Li M."/>
        </authorList>
    </citation>
    <scope>NUCLEOTIDE SEQUENCE [LARGE SCALE GENOMIC DNA]</scope>
    <source>
        <strain evidence="2">SpSt-1259</strain>
    </source>
</reference>
<feature type="domain" description="PPC" evidence="1">
    <location>
        <begin position="2"/>
        <end position="138"/>
    </location>
</feature>
<accession>A0A7C2YTV0</accession>
<dbReference type="AlphaFoldDB" id="A0A7C2YTV0"/>
<dbReference type="PROSITE" id="PS51742">
    <property type="entry name" value="PPC"/>
    <property type="match status" value="1"/>
</dbReference>
<comment type="caution">
    <text evidence="2">The sequence shown here is derived from an EMBL/GenBank/DDBJ whole genome shotgun (WGS) entry which is preliminary data.</text>
</comment>
<evidence type="ECO:0000259" key="1">
    <source>
        <dbReference type="PROSITE" id="PS51742"/>
    </source>
</evidence>
<dbReference type="Pfam" id="PF03479">
    <property type="entry name" value="PCC"/>
    <property type="match status" value="1"/>
</dbReference>
<dbReference type="Gene3D" id="3.30.1330.80">
    <property type="entry name" value="Hypothetical protein, similar to alpha- acetolactate decarboxylase, domain 2"/>
    <property type="match status" value="1"/>
</dbReference>
<dbReference type="Proteomes" id="UP000885664">
    <property type="component" value="Unassembled WGS sequence"/>
</dbReference>
<gene>
    <name evidence="2" type="ORF">ENO36_04730</name>
</gene>
<dbReference type="InterPro" id="IPR005175">
    <property type="entry name" value="PPC_dom"/>
</dbReference>
<name>A0A7C2YTV0_9CREN</name>
<evidence type="ECO:0000313" key="2">
    <source>
        <dbReference type="EMBL" id="HEU98138.1"/>
    </source>
</evidence>
<dbReference type="EMBL" id="DSFE01000098">
    <property type="protein sequence ID" value="HEU98138.1"/>
    <property type="molecule type" value="Genomic_DNA"/>
</dbReference>
<sequence>MSSATSMKVIKIPEGSIFPHELEKKIIELGLKGGLIVGIGGFESLELGILNPKTREYVVNTYKSTENLNLEGVSIIGNYFLRSDGKVATHIHISIAVDERTVVGGHLIRGKVRPFLELFLIEVGEDVRKAFSHRDVIK</sequence>
<organism evidence="2">
    <name type="scientific">Fervidicoccus fontis</name>
    <dbReference type="NCBI Taxonomy" id="683846"/>
    <lineage>
        <taxon>Archaea</taxon>
        <taxon>Thermoproteota</taxon>
        <taxon>Thermoprotei</taxon>
        <taxon>Fervidicoccales</taxon>
        <taxon>Fervidicoccaceae</taxon>
        <taxon>Fervidicoccus</taxon>
    </lineage>
</organism>
<dbReference type="SUPFAM" id="SSF117856">
    <property type="entry name" value="AF0104/ALDC/Ptd012-like"/>
    <property type="match status" value="1"/>
</dbReference>